<dbReference type="Proteomes" id="UP000681414">
    <property type="component" value="Unassembled WGS sequence"/>
</dbReference>
<dbReference type="SUPFAM" id="SSF53822">
    <property type="entry name" value="Periplasmic binding protein-like I"/>
    <property type="match status" value="1"/>
</dbReference>
<dbReference type="Gene3D" id="1.10.260.40">
    <property type="entry name" value="lambda repressor-like DNA-binding domains"/>
    <property type="match status" value="1"/>
</dbReference>
<evidence type="ECO:0000313" key="6">
    <source>
        <dbReference type="Proteomes" id="UP000681414"/>
    </source>
</evidence>
<dbReference type="InterPro" id="IPR046335">
    <property type="entry name" value="LacI/GalR-like_sensor"/>
</dbReference>
<dbReference type="PROSITE" id="PS00356">
    <property type="entry name" value="HTH_LACI_1"/>
    <property type="match status" value="1"/>
</dbReference>
<protein>
    <submittedName>
        <fullName evidence="5">LacI family DNA-binding transcriptional regulator</fullName>
    </submittedName>
</protein>
<organism evidence="5 6">
    <name type="scientific">Lederbergia citri</name>
    <dbReference type="NCBI Taxonomy" id="2833580"/>
    <lineage>
        <taxon>Bacteria</taxon>
        <taxon>Bacillati</taxon>
        <taxon>Bacillota</taxon>
        <taxon>Bacilli</taxon>
        <taxon>Bacillales</taxon>
        <taxon>Bacillaceae</taxon>
        <taxon>Lederbergia</taxon>
    </lineage>
</organism>
<dbReference type="CDD" id="cd01392">
    <property type="entry name" value="HTH_LacI"/>
    <property type="match status" value="1"/>
</dbReference>
<gene>
    <name evidence="5" type="ORF">KHA97_20095</name>
</gene>
<dbReference type="Gene3D" id="3.40.50.2300">
    <property type="match status" value="2"/>
</dbReference>
<proteinExistence type="predicted"/>
<comment type="caution">
    <text evidence="5">The sequence shown here is derived from an EMBL/GenBank/DDBJ whole genome shotgun (WGS) entry which is preliminary data.</text>
</comment>
<reference evidence="5 6" key="1">
    <citation type="submission" date="2021-05" db="EMBL/GenBank/DDBJ databases">
        <title>Novel Bacillus species.</title>
        <authorList>
            <person name="Liu G."/>
        </authorList>
    </citation>
    <scope>NUCLEOTIDE SEQUENCE [LARGE SCALE GENOMIC DNA]</scope>
    <source>
        <strain evidence="6">FJAT-49780</strain>
    </source>
</reference>
<evidence type="ECO:0000256" key="2">
    <source>
        <dbReference type="ARBA" id="ARBA00023125"/>
    </source>
</evidence>
<accession>A0A942TJA7</accession>
<dbReference type="EMBL" id="JAGYPG010000004">
    <property type="protein sequence ID" value="MBS4197349.1"/>
    <property type="molecule type" value="Genomic_DNA"/>
</dbReference>
<dbReference type="SUPFAM" id="SSF47413">
    <property type="entry name" value="lambda repressor-like DNA-binding domains"/>
    <property type="match status" value="1"/>
</dbReference>
<dbReference type="InterPro" id="IPR028082">
    <property type="entry name" value="Peripla_BP_I"/>
</dbReference>
<dbReference type="Pfam" id="PF13377">
    <property type="entry name" value="Peripla_BP_3"/>
    <property type="match status" value="1"/>
</dbReference>
<dbReference type="RefSeq" id="WP_213126582.1">
    <property type="nucleotide sequence ID" value="NZ_JAGYPG010000004.1"/>
</dbReference>
<keyword evidence="3" id="KW-0804">Transcription</keyword>
<evidence type="ECO:0000259" key="4">
    <source>
        <dbReference type="PROSITE" id="PS50932"/>
    </source>
</evidence>
<dbReference type="InterPro" id="IPR010982">
    <property type="entry name" value="Lambda_DNA-bd_dom_sf"/>
</dbReference>
<keyword evidence="6" id="KW-1185">Reference proteome</keyword>
<dbReference type="InterPro" id="IPR000843">
    <property type="entry name" value="HTH_LacI"/>
</dbReference>
<dbReference type="PRINTS" id="PR00036">
    <property type="entry name" value="HTHLACI"/>
</dbReference>
<evidence type="ECO:0000313" key="5">
    <source>
        <dbReference type="EMBL" id="MBS4197349.1"/>
    </source>
</evidence>
<dbReference type="SMART" id="SM00354">
    <property type="entry name" value="HTH_LACI"/>
    <property type="match status" value="1"/>
</dbReference>
<keyword evidence="1" id="KW-0805">Transcription regulation</keyword>
<dbReference type="PANTHER" id="PTHR30146">
    <property type="entry name" value="LACI-RELATED TRANSCRIPTIONAL REPRESSOR"/>
    <property type="match status" value="1"/>
</dbReference>
<dbReference type="AlphaFoldDB" id="A0A942TJA7"/>
<keyword evidence="2 5" id="KW-0238">DNA-binding</keyword>
<sequence>MKPTIYDVAKAAGVSIATVSKVMNNTGNIRDTTREKVKKIMEKLNYQPSLMASALTGKGTETLGLVVPDISNPFFSEMAKTIEDRAHESGMSVIICSTDENTEKEKKYIELLQRKQVDGMIVASTFHDMEILKRVVDQKTPLVMLTQDDAGIGVTSISVDDFKGGLEATSHLISEGHRDIIMIAEYAKSSKFRIYGYIEAHEEHGLEVSEENIFRTVASIENGREVFRKIVQRGIVPTGIFACNDLIAVGVIQEAKEMGLKIPNDLSIVGYDNTILATTTVPGLTTIAQPITEMGNRVVDVIISEIKDKNQTKERILFEPELIIRGTTAVNKMR</sequence>
<evidence type="ECO:0000256" key="3">
    <source>
        <dbReference type="ARBA" id="ARBA00023163"/>
    </source>
</evidence>
<dbReference type="PANTHER" id="PTHR30146:SF147">
    <property type="entry name" value="HTH-TYPE TRANSCRIPTIONAL REGULATOR DEGA"/>
    <property type="match status" value="1"/>
</dbReference>
<dbReference type="PROSITE" id="PS50932">
    <property type="entry name" value="HTH_LACI_2"/>
    <property type="match status" value="1"/>
</dbReference>
<feature type="domain" description="HTH lacI-type" evidence="4">
    <location>
        <begin position="3"/>
        <end position="57"/>
    </location>
</feature>
<dbReference type="GO" id="GO:0000976">
    <property type="term" value="F:transcription cis-regulatory region binding"/>
    <property type="evidence" value="ECO:0007669"/>
    <property type="project" value="TreeGrafter"/>
</dbReference>
<dbReference type="CDD" id="cd06267">
    <property type="entry name" value="PBP1_LacI_sugar_binding-like"/>
    <property type="match status" value="1"/>
</dbReference>
<name>A0A942TJA7_9BACI</name>
<dbReference type="Pfam" id="PF00356">
    <property type="entry name" value="LacI"/>
    <property type="match status" value="1"/>
</dbReference>
<evidence type="ECO:0000256" key="1">
    <source>
        <dbReference type="ARBA" id="ARBA00023015"/>
    </source>
</evidence>
<dbReference type="GO" id="GO:0003700">
    <property type="term" value="F:DNA-binding transcription factor activity"/>
    <property type="evidence" value="ECO:0007669"/>
    <property type="project" value="TreeGrafter"/>
</dbReference>